<feature type="coiled-coil region" evidence="1">
    <location>
        <begin position="98"/>
        <end position="135"/>
    </location>
</feature>
<dbReference type="EMBL" id="KB007939">
    <property type="protein sequence ID" value="ELR18982.1"/>
    <property type="molecule type" value="Genomic_DNA"/>
</dbReference>
<evidence type="ECO:0000313" key="3">
    <source>
        <dbReference type="EMBL" id="ELR18982.1"/>
    </source>
</evidence>
<keyword evidence="1" id="KW-0175">Coiled coil</keyword>
<dbReference type="RefSeq" id="XP_004341046.1">
    <property type="nucleotide sequence ID" value="XM_004340998.1"/>
</dbReference>
<proteinExistence type="predicted"/>
<dbReference type="VEuPathDB" id="AmoebaDB:ACA1_234200"/>
<feature type="coiled-coil region" evidence="1">
    <location>
        <begin position="259"/>
        <end position="286"/>
    </location>
</feature>
<gene>
    <name evidence="3" type="ORF">ACA1_234200</name>
</gene>
<sequence length="316" mass="35889">MDGWQRLAAAARQVEASAASVVLVQVQGGGLPRDAAAASLPNGRHVGGANLEEGAVAWVRWWAEREARVVGALLHVARTHHRDERQQRVAHALDPAAAAGVDDELELEEEEEEEEERALAALEASTRRAEELEEALFRRSEMQSRRVWDEEEQEEGQEEHQRLREVLQHRDQKVSSFLELHAELLQVERELEEARRARAAEEEATRRLWRQAKPATRGRDDDDDDGDQGKQQRRREEDDDGDDRMEEGEETRMVGRATGRRAVAALQEAEAENARLREVWQALILESGLNWAADEQLRDVLFRLQSPLAFLHVPGP</sequence>
<feature type="region of interest" description="Disordered" evidence="2">
    <location>
        <begin position="203"/>
        <end position="256"/>
    </location>
</feature>
<feature type="compositionally biased region" description="Acidic residues" evidence="2">
    <location>
        <begin position="237"/>
        <end position="249"/>
    </location>
</feature>
<feature type="region of interest" description="Disordered" evidence="2">
    <location>
        <begin position="143"/>
        <end position="162"/>
    </location>
</feature>
<dbReference type="GeneID" id="14919751"/>
<accession>L8H183</accession>
<organism evidence="3 4">
    <name type="scientific">Acanthamoeba castellanii (strain ATCC 30010 / Neff)</name>
    <dbReference type="NCBI Taxonomy" id="1257118"/>
    <lineage>
        <taxon>Eukaryota</taxon>
        <taxon>Amoebozoa</taxon>
        <taxon>Discosea</taxon>
        <taxon>Longamoebia</taxon>
        <taxon>Centramoebida</taxon>
        <taxon>Acanthamoebidae</taxon>
        <taxon>Acanthamoeba</taxon>
    </lineage>
</organism>
<evidence type="ECO:0000256" key="1">
    <source>
        <dbReference type="SAM" id="Coils"/>
    </source>
</evidence>
<dbReference type="Proteomes" id="UP000011083">
    <property type="component" value="Unassembled WGS sequence"/>
</dbReference>
<dbReference type="AlphaFoldDB" id="L8H183"/>
<evidence type="ECO:0000313" key="4">
    <source>
        <dbReference type="Proteomes" id="UP000011083"/>
    </source>
</evidence>
<dbReference type="OrthoDB" id="2274804at2759"/>
<dbReference type="KEGG" id="acan:ACA1_234200"/>
<feature type="compositionally biased region" description="Basic and acidic residues" evidence="2">
    <location>
        <begin position="227"/>
        <end position="236"/>
    </location>
</feature>
<protein>
    <submittedName>
        <fullName evidence="3">Uncharacterized protein</fullName>
    </submittedName>
</protein>
<reference evidence="3 4" key="1">
    <citation type="journal article" date="2013" name="Genome Biol.">
        <title>Genome of Acanthamoeba castellanii highlights extensive lateral gene transfer and early evolution of tyrosine kinase signaling.</title>
        <authorList>
            <person name="Clarke M."/>
            <person name="Lohan A.J."/>
            <person name="Liu B."/>
            <person name="Lagkouvardos I."/>
            <person name="Roy S."/>
            <person name="Zafar N."/>
            <person name="Bertelli C."/>
            <person name="Schilde C."/>
            <person name="Kianianmomeni A."/>
            <person name="Burglin T.R."/>
            <person name="Frech C."/>
            <person name="Turcotte B."/>
            <person name="Kopec K.O."/>
            <person name="Synnott J.M."/>
            <person name="Choo C."/>
            <person name="Paponov I."/>
            <person name="Finkler A."/>
            <person name="Soon Heng Tan C."/>
            <person name="Hutchins A.P."/>
            <person name="Weinmeier T."/>
            <person name="Rattei T."/>
            <person name="Chu J.S."/>
            <person name="Gimenez G."/>
            <person name="Irimia M."/>
            <person name="Rigden D.J."/>
            <person name="Fitzpatrick D.A."/>
            <person name="Lorenzo-Morales J."/>
            <person name="Bateman A."/>
            <person name="Chiu C.H."/>
            <person name="Tang P."/>
            <person name="Hegemann P."/>
            <person name="Fromm H."/>
            <person name="Raoult D."/>
            <person name="Greub G."/>
            <person name="Miranda-Saavedra D."/>
            <person name="Chen N."/>
            <person name="Nash P."/>
            <person name="Ginger M.L."/>
            <person name="Horn M."/>
            <person name="Schaap P."/>
            <person name="Caler L."/>
            <person name="Loftus B."/>
        </authorList>
    </citation>
    <scope>NUCLEOTIDE SEQUENCE [LARGE SCALE GENOMIC DNA]</scope>
    <source>
        <strain evidence="3 4">Neff</strain>
    </source>
</reference>
<evidence type="ECO:0000256" key="2">
    <source>
        <dbReference type="SAM" id="MobiDB-lite"/>
    </source>
</evidence>
<name>L8H183_ACACF</name>
<keyword evidence="4" id="KW-1185">Reference proteome</keyword>